<dbReference type="Proteomes" id="UP001358586">
    <property type="component" value="Chromosome 11"/>
</dbReference>
<sequence>MEWRHVANVWEPHYLRSVAIRLTPIQRQFLAARWAHDPKRQPWVDAIFLVNMLARHLSSFQSELERAVLVVGGATEDDNRIDV</sequence>
<evidence type="ECO:0000313" key="1">
    <source>
        <dbReference type="EMBL" id="KAK5784693.1"/>
    </source>
</evidence>
<comment type="caution">
    <text evidence="1">The sequence shown here is derived from an EMBL/GenBank/DDBJ whole genome shotgun (WGS) entry which is preliminary data.</text>
</comment>
<accession>A0ABR0N317</accession>
<name>A0ABR0N317_GOSAR</name>
<gene>
    <name evidence="1" type="ORF">PVK06_039219</name>
</gene>
<reference evidence="1 2" key="1">
    <citation type="submission" date="2023-03" db="EMBL/GenBank/DDBJ databases">
        <title>WGS of Gossypium arboreum.</title>
        <authorList>
            <person name="Yu D."/>
        </authorList>
    </citation>
    <scope>NUCLEOTIDE SEQUENCE [LARGE SCALE GENOMIC DNA]</scope>
    <source>
        <tissue evidence="1">Leaf</tissue>
    </source>
</reference>
<organism evidence="1 2">
    <name type="scientific">Gossypium arboreum</name>
    <name type="common">Tree cotton</name>
    <name type="synonym">Gossypium nanking</name>
    <dbReference type="NCBI Taxonomy" id="29729"/>
    <lineage>
        <taxon>Eukaryota</taxon>
        <taxon>Viridiplantae</taxon>
        <taxon>Streptophyta</taxon>
        <taxon>Embryophyta</taxon>
        <taxon>Tracheophyta</taxon>
        <taxon>Spermatophyta</taxon>
        <taxon>Magnoliopsida</taxon>
        <taxon>eudicotyledons</taxon>
        <taxon>Gunneridae</taxon>
        <taxon>Pentapetalae</taxon>
        <taxon>rosids</taxon>
        <taxon>malvids</taxon>
        <taxon>Malvales</taxon>
        <taxon>Malvaceae</taxon>
        <taxon>Malvoideae</taxon>
        <taxon>Gossypium</taxon>
    </lineage>
</organism>
<proteinExistence type="predicted"/>
<keyword evidence="2" id="KW-1185">Reference proteome</keyword>
<dbReference type="EMBL" id="JARKNE010000011">
    <property type="protein sequence ID" value="KAK5784693.1"/>
    <property type="molecule type" value="Genomic_DNA"/>
</dbReference>
<protein>
    <submittedName>
        <fullName evidence="1">Uncharacterized protein</fullName>
    </submittedName>
</protein>
<evidence type="ECO:0000313" key="2">
    <source>
        <dbReference type="Proteomes" id="UP001358586"/>
    </source>
</evidence>